<accession>A0AAV3UFI8</accession>
<protein>
    <recommendedName>
        <fullName evidence="2">UspA domain-containing protein</fullName>
    </recommendedName>
</protein>
<dbReference type="Gene3D" id="3.40.50.620">
    <property type="entry name" value="HUPs"/>
    <property type="match status" value="2"/>
</dbReference>
<comment type="caution">
    <text evidence="3">The sequence shown here is derived from an EMBL/GenBank/DDBJ whole genome shotgun (WGS) entry which is preliminary data.</text>
</comment>
<evidence type="ECO:0000256" key="1">
    <source>
        <dbReference type="ARBA" id="ARBA00008791"/>
    </source>
</evidence>
<dbReference type="Pfam" id="PF00582">
    <property type="entry name" value="Usp"/>
    <property type="match status" value="2"/>
</dbReference>
<keyword evidence="4" id="KW-1185">Reference proteome</keyword>
<dbReference type="Proteomes" id="UP001501729">
    <property type="component" value="Unassembled WGS sequence"/>
</dbReference>
<dbReference type="SUPFAM" id="SSF52402">
    <property type="entry name" value="Adenine nucleotide alpha hydrolases-like"/>
    <property type="match status" value="2"/>
</dbReference>
<dbReference type="InterPro" id="IPR014729">
    <property type="entry name" value="Rossmann-like_a/b/a_fold"/>
</dbReference>
<proteinExistence type="inferred from homology"/>
<dbReference type="InterPro" id="IPR006016">
    <property type="entry name" value="UspA"/>
</dbReference>
<feature type="domain" description="UspA" evidence="2">
    <location>
        <begin position="17"/>
        <end position="151"/>
    </location>
</feature>
<evidence type="ECO:0000313" key="4">
    <source>
        <dbReference type="Proteomes" id="UP001501729"/>
    </source>
</evidence>
<dbReference type="AlphaFoldDB" id="A0AAV3UFI8"/>
<dbReference type="PANTHER" id="PTHR46268">
    <property type="entry name" value="STRESS RESPONSE PROTEIN NHAX"/>
    <property type="match status" value="1"/>
</dbReference>
<feature type="domain" description="UspA" evidence="2">
    <location>
        <begin position="212"/>
        <end position="277"/>
    </location>
</feature>
<comment type="similarity">
    <text evidence="1">Belongs to the universal stress protein A family.</text>
</comment>
<sequence length="294" mass="31879">MPVDLVLPVMGGTSDNRVAVAVADPAHAPQLTRTAVDIARERDGDVIVLSVLVTERESPFSLFTDDVIIREFGGEQQEILDQVVETAQGTVPVRGQLLVSYDIVRALTDAVVKFDCDTLVIGWHERERPTEIVLGSNADRIVARAPCDVLVEKIGPADGVESILVPIAEGPHAKLAADVARAIALENDAHVHLLRVVSDGKIEAEGLLPEIADRIEPVQVWTEVRTGNAIKAVVDEASKHDITVLGSTRRGMLRRQLVGTVPQAVGRQSETTVIIARRAVGIRPRLNRLIRETL</sequence>
<organism evidence="3 4">
    <name type="scientific">Haladaptatus pallidirubidus</name>
    <dbReference type="NCBI Taxonomy" id="1008152"/>
    <lineage>
        <taxon>Archaea</taxon>
        <taxon>Methanobacteriati</taxon>
        <taxon>Methanobacteriota</taxon>
        <taxon>Stenosarchaea group</taxon>
        <taxon>Halobacteria</taxon>
        <taxon>Halobacteriales</taxon>
        <taxon>Haladaptataceae</taxon>
        <taxon>Haladaptatus</taxon>
    </lineage>
</organism>
<dbReference type="CDD" id="cd00293">
    <property type="entry name" value="USP-like"/>
    <property type="match status" value="2"/>
</dbReference>
<reference evidence="3 4" key="1">
    <citation type="journal article" date="2019" name="Int. J. Syst. Evol. Microbiol.">
        <title>The Global Catalogue of Microorganisms (GCM) 10K type strain sequencing project: providing services to taxonomists for standard genome sequencing and annotation.</title>
        <authorList>
            <consortium name="The Broad Institute Genomics Platform"/>
            <consortium name="The Broad Institute Genome Sequencing Center for Infectious Disease"/>
            <person name="Wu L."/>
            <person name="Ma J."/>
        </authorList>
    </citation>
    <scope>NUCLEOTIDE SEQUENCE [LARGE SCALE GENOMIC DNA]</scope>
    <source>
        <strain evidence="3 4">JCM 17504</strain>
    </source>
</reference>
<dbReference type="EMBL" id="BAABKX010000001">
    <property type="protein sequence ID" value="GAA5048150.1"/>
    <property type="molecule type" value="Genomic_DNA"/>
</dbReference>
<gene>
    <name evidence="3" type="ORF">GCM10025751_19600</name>
</gene>
<name>A0AAV3UFI8_9EURY</name>
<dbReference type="PANTHER" id="PTHR46268:SF23">
    <property type="entry name" value="UNIVERSAL STRESS PROTEIN A-RELATED"/>
    <property type="match status" value="1"/>
</dbReference>
<evidence type="ECO:0000259" key="2">
    <source>
        <dbReference type="Pfam" id="PF00582"/>
    </source>
</evidence>
<evidence type="ECO:0000313" key="3">
    <source>
        <dbReference type="EMBL" id="GAA5048150.1"/>
    </source>
</evidence>